<evidence type="ECO:0000256" key="6">
    <source>
        <dbReference type="ARBA" id="ARBA00023316"/>
    </source>
</evidence>
<protein>
    <recommendedName>
        <fullName evidence="7">Endolytic murein transglycosylase</fullName>
        <ecNumber evidence="7">4.2.2.29</ecNumber>
    </recommendedName>
    <alternativeName>
        <fullName evidence="7">Peptidoglycan lytic transglycosylase</fullName>
    </alternativeName>
    <alternativeName>
        <fullName evidence="7">Peptidoglycan polymerization terminase</fullName>
    </alternativeName>
</protein>
<dbReference type="STRING" id="365046.Rta_19850"/>
<keyword evidence="7" id="KW-0997">Cell inner membrane</keyword>
<dbReference type="RefSeq" id="WP_013901309.1">
    <property type="nucleotide sequence ID" value="NC_015677.1"/>
</dbReference>
<keyword evidence="2 7" id="KW-0812">Transmembrane</keyword>
<comment type="similarity">
    <text evidence="7">Belongs to the transglycosylase MltG family.</text>
</comment>
<dbReference type="PATRIC" id="fig|365046.3.peg.2026"/>
<reference evidence="9" key="1">
    <citation type="submission" date="2006-01" db="EMBL/GenBank/DDBJ databases">
        <title>Genome of the cyst-dividing bacterium Ramlibacter tataouinensis.</title>
        <authorList>
            <person name="Barakat M."/>
            <person name="Ortet P."/>
            <person name="De Luca G."/>
            <person name="Jourlin-Castelli C."/>
            <person name="Ansaldi M."/>
            <person name="Py B."/>
            <person name="Fichant G."/>
            <person name="Coutinho P."/>
            <person name="Voulhoux R."/>
            <person name="Bastien O."/>
            <person name="Roy S."/>
            <person name="Marechal E."/>
            <person name="Henrissat B."/>
            <person name="Quentin Y."/>
            <person name="Noirot P."/>
            <person name="Filloux A."/>
            <person name="Mejean V."/>
            <person name="DuBow M."/>
            <person name="Barras F."/>
            <person name="Heulin T."/>
        </authorList>
    </citation>
    <scope>NUCLEOTIDE SEQUENCE [LARGE SCALE GENOMIC DNA]</scope>
    <source>
        <strain evidence="9">ATCC BAA-407 / DSM 14655 / LMG 21543 / TTB310</strain>
    </source>
</reference>
<dbReference type="CDD" id="cd08010">
    <property type="entry name" value="MltG_like"/>
    <property type="match status" value="1"/>
</dbReference>
<evidence type="ECO:0000313" key="9">
    <source>
        <dbReference type="Proteomes" id="UP000008385"/>
    </source>
</evidence>
<dbReference type="eggNOG" id="COG1559">
    <property type="taxonomic scope" value="Bacteria"/>
</dbReference>
<evidence type="ECO:0000256" key="3">
    <source>
        <dbReference type="ARBA" id="ARBA00022989"/>
    </source>
</evidence>
<dbReference type="HAMAP" id="MF_02065">
    <property type="entry name" value="MltG"/>
    <property type="match status" value="1"/>
</dbReference>
<dbReference type="GO" id="GO:0071555">
    <property type="term" value="P:cell wall organization"/>
    <property type="evidence" value="ECO:0007669"/>
    <property type="project" value="UniProtKB-KW"/>
</dbReference>
<keyword evidence="3 7" id="KW-1133">Transmembrane helix</keyword>
<dbReference type="EMBL" id="CP000245">
    <property type="protein sequence ID" value="AEG93077.1"/>
    <property type="molecule type" value="Genomic_DNA"/>
</dbReference>
<dbReference type="KEGG" id="rta:Rta_19850"/>
<keyword evidence="1 7" id="KW-1003">Cell membrane</keyword>
<dbReference type="EC" id="4.2.2.29" evidence="7"/>
<feature type="site" description="Important for catalytic activity" evidence="7">
    <location>
        <position position="215"/>
    </location>
</feature>
<gene>
    <name evidence="7" type="primary">mltG</name>
    <name evidence="8" type="ordered locus">Rta_19850</name>
</gene>
<organism evidence="8 9">
    <name type="scientific">Ramlibacter tataouinensis (strain ATCC BAA-407 / DSM 14655 / LMG 21543 / TTB310)</name>
    <dbReference type="NCBI Taxonomy" id="365046"/>
    <lineage>
        <taxon>Bacteria</taxon>
        <taxon>Pseudomonadati</taxon>
        <taxon>Pseudomonadota</taxon>
        <taxon>Betaproteobacteria</taxon>
        <taxon>Burkholderiales</taxon>
        <taxon>Comamonadaceae</taxon>
        <taxon>Ramlibacter</taxon>
    </lineage>
</organism>
<dbReference type="NCBIfam" id="TIGR00247">
    <property type="entry name" value="endolytic transglycosylase MltG"/>
    <property type="match status" value="1"/>
</dbReference>
<accession>F5XXU2</accession>
<dbReference type="GO" id="GO:0009252">
    <property type="term" value="P:peptidoglycan biosynthetic process"/>
    <property type="evidence" value="ECO:0007669"/>
    <property type="project" value="UniProtKB-UniRule"/>
</dbReference>
<evidence type="ECO:0000256" key="4">
    <source>
        <dbReference type="ARBA" id="ARBA00023136"/>
    </source>
</evidence>
<keyword evidence="5 7" id="KW-0456">Lyase</keyword>
<dbReference type="Gene3D" id="3.30.160.60">
    <property type="entry name" value="Classic Zinc Finger"/>
    <property type="match status" value="1"/>
</dbReference>
<dbReference type="Pfam" id="PF02618">
    <property type="entry name" value="YceG"/>
    <property type="match status" value="1"/>
</dbReference>
<evidence type="ECO:0000313" key="8">
    <source>
        <dbReference type="EMBL" id="AEG93077.1"/>
    </source>
</evidence>
<dbReference type="InterPro" id="IPR003770">
    <property type="entry name" value="MLTG-like"/>
</dbReference>
<proteinExistence type="inferred from homology"/>
<dbReference type="GO" id="GO:0005886">
    <property type="term" value="C:plasma membrane"/>
    <property type="evidence" value="ECO:0007669"/>
    <property type="project" value="UniProtKB-UniRule"/>
</dbReference>
<dbReference type="Proteomes" id="UP000008385">
    <property type="component" value="Chromosome"/>
</dbReference>
<dbReference type="PANTHER" id="PTHR30518:SF2">
    <property type="entry name" value="ENDOLYTIC MUREIN TRANSGLYCOSYLASE"/>
    <property type="match status" value="1"/>
</dbReference>
<dbReference type="HOGENOM" id="CLU_025574_0_2_4"/>
<dbReference type="GO" id="GO:0008932">
    <property type="term" value="F:lytic endotransglycosylase activity"/>
    <property type="evidence" value="ECO:0007669"/>
    <property type="project" value="UniProtKB-UniRule"/>
</dbReference>
<dbReference type="PANTHER" id="PTHR30518">
    <property type="entry name" value="ENDOLYTIC MUREIN TRANSGLYCOSYLASE"/>
    <property type="match status" value="1"/>
</dbReference>
<keyword evidence="9" id="KW-1185">Reference proteome</keyword>
<comment type="function">
    <text evidence="7">Functions as a peptidoglycan terminase that cleaves nascent peptidoglycan strands endolytically to terminate their elongation.</text>
</comment>
<name>F5XXU2_RAMTT</name>
<dbReference type="AlphaFoldDB" id="F5XXU2"/>
<evidence type="ECO:0000256" key="1">
    <source>
        <dbReference type="ARBA" id="ARBA00022475"/>
    </source>
</evidence>
<sequence>MLRFLSRVFLLAVLLALGAAGAAFWWVQKPMPMAAPLVELSIQPGTLPRGVAQAVADAGVQVHPDLLYAWFRLSGQARQIKAGNYELPAGLTPRQLLSKLARGEEAQRVVTLVEGWTFRQFRAALAKAEELKPDTQGLSDEEVMKLIGLPGVHPEGQFFPDTYAYSKGSSDLGVLRRALRAMERQLTGAWKQRAPQSAAKTPYEALILASIVEKETGRGADRPLVSAVFNNRLRIGMPLQTDPTVIYGLGESFNGNLRKADLQADTPWNTYTRNGLPPTPIAMPGGASLLAALRPADSKALYFVARGDGSSQFSETLDQHNRAVNKYQRGQ</sequence>
<evidence type="ECO:0000256" key="2">
    <source>
        <dbReference type="ARBA" id="ARBA00022692"/>
    </source>
</evidence>
<dbReference type="Gene3D" id="3.30.1490.480">
    <property type="entry name" value="Endolytic murein transglycosylase"/>
    <property type="match status" value="1"/>
</dbReference>
<comment type="catalytic activity">
    <reaction evidence="7">
        <text>a peptidoglycan chain = a peptidoglycan chain with N-acetyl-1,6-anhydromuramyl-[peptide] at the reducing end + a peptidoglycan chain with N-acetylglucosamine at the non-reducing end.</text>
        <dbReference type="EC" id="4.2.2.29"/>
    </reaction>
</comment>
<evidence type="ECO:0000256" key="7">
    <source>
        <dbReference type="HAMAP-Rule" id="MF_02065"/>
    </source>
</evidence>
<evidence type="ECO:0000256" key="5">
    <source>
        <dbReference type="ARBA" id="ARBA00023239"/>
    </source>
</evidence>
<keyword evidence="4 7" id="KW-0472">Membrane</keyword>
<reference evidence="8 9" key="2">
    <citation type="journal article" date="2011" name="PLoS ONE">
        <title>The Cyst-Dividing Bacterium Ramlibacter tataouinensis TTB310 Genome Reveals a Well-Stocked Toolbox for Adaptation to a Desert Environment.</title>
        <authorList>
            <person name="De Luca G."/>
            <person name="Barakat M."/>
            <person name="Ortet P."/>
            <person name="Fochesato S."/>
            <person name="Jourlin-Castelli C."/>
            <person name="Ansaldi M."/>
            <person name="Py B."/>
            <person name="Fichant G."/>
            <person name="Coutinho P.M."/>
            <person name="Voulhoux R."/>
            <person name="Bastien O."/>
            <person name="Marechal E."/>
            <person name="Henrissat B."/>
            <person name="Quentin Y."/>
            <person name="Noirot P."/>
            <person name="Filloux A."/>
            <person name="Mejean V."/>
            <person name="Dubow M.S."/>
            <person name="Barras F."/>
            <person name="Barbe V."/>
            <person name="Weissenbach J."/>
            <person name="Mihalcescu I."/>
            <person name="Vermeglio A."/>
            <person name="Achouak W."/>
            <person name="Heulin T."/>
        </authorList>
    </citation>
    <scope>NUCLEOTIDE SEQUENCE [LARGE SCALE GENOMIC DNA]</scope>
    <source>
        <strain evidence="9">ATCC BAA-407 / DSM 14655 / LMG 21543 / TTB310</strain>
    </source>
</reference>
<keyword evidence="6 7" id="KW-0961">Cell wall biogenesis/degradation</keyword>